<evidence type="ECO:0000313" key="2">
    <source>
        <dbReference type="EMBL" id="MCS0499610.1"/>
    </source>
</evidence>
<evidence type="ECO:0000313" key="3">
    <source>
        <dbReference type="Proteomes" id="UP001205337"/>
    </source>
</evidence>
<keyword evidence="3" id="KW-1185">Reference proteome</keyword>
<feature type="transmembrane region" description="Helical" evidence="1">
    <location>
        <begin position="21"/>
        <end position="46"/>
    </location>
</feature>
<organism evidence="2 3">
    <name type="scientific">Protaetiibacter mangrovi</name>
    <dbReference type="NCBI Taxonomy" id="2970926"/>
    <lineage>
        <taxon>Bacteria</taxon>
        <taxon>Bacillati</taxon>
        <taxon>Actinomycetota</taxon>
        <taxon>Actinomycetes</taxon>
        <taxon>Micrococcales</taxon>
        <taxon>Microbacteriaceae</taxon>
        <taxon>Protaetiibacter</taxon>
    </lineage>
</organism>
<proteinExistence type="predicted"/>
<reference evidence="2 3" key="1">
    <citation type="submission" date="2022-08" db="EMBL/GenBank/DDBJ databases">
        <authorList>
            <person name="Li F."/>
        </authorList>
    </citation>
    <scope>NUCLEOTIDE SEQUENCE [LARGE SCALE GENOMIC DNA]</scope>
    <source>
        <strain evidence="2 3">10F1B-8-1</strain>
    </source>
</reference>
<dbReference type="Proteomes" id="UP001205337">
    <property type="component" value="Unassembled WGS sequence"/>
</dbReference>
<gene>
    <name evidence="2" type="ORF">NUH29_08620</name>
</gene>
<name>A0ABT1ZG00_9MICO</name>
<feature type="transmembrane region" description="Helical" evidence="1">
    <location>
        <begin position="187"/>
        <end position="210"/>
    </location>
</feature>
<keyword evidence="1" id="KW-1133">Transmembrane helix</keyword>
<comment type="caution">
    <text evidence="2">The sequence shown here is derived from an EMBL/GenBank/DDBJ whole genome shotgun (WGS) entry which is preliminary data.</text>
</comment>
<accession>A0ABT1ZG00</accession>
<dbReference type="RefSeq" id="WP_258798670.1">
    <property type="nucleotide sequence ID" value="NZ_JANTHX010000007.1"/>
</dbReference>
<keyword evidence="1" id="KW-0472">Membrane</keyword>
<dbReference type="EMBL" id="JANTHX010000007">
    <property type="protein sequence ID" value="MCS0499610.1"/>
    <property type="molecule type" value="Genomic_DNA"/>
</dbReference>
<evidence type="ECO:0008006" key="4">
    <source>
        <dbReference type="Google" id="ProtNLM"/>
    </source>
</evidence>
<keyword evidence="1" id="KW-0812">Transmembrane</keyword>
<protein>
    <recommendedName>
        <fullName evidence="4">PH domain-containing protein</fullName>
    </recommendedName>
</protein>
<sequence length="215" mass="23806">MTATADEATPVRMRIRVRPKFSLLSNALASILLSTAPLFAVAYWFASSRGGVEVVVFANLVVLVAGLSLLWRQLRIFSAVTDDELLGNGIFTHVQRVPLSQIRHAYLVPTYVGAAPDPVAQFLVTGADGRRLFRMRGSFWHDHDLFALAEALPVPLEVIAEPMTMRDFFRTYPGSAYWFENRRPLQVAIVAVALLVALAVAVWIMGLLGLPVRFL</sequence>
<feature type="transmembrane region" description="Helical" evidence="1">
    <location>
        <begin position="52"/>
        <end position="71"/>
    </location>
</feature>
<evidence type="ECO:0000256" key="1">
    <source>
        <dbReference type="SAM" id="Phobius"/>
    </source>
</evidence>